<keyword evidence="9" id="KW-1185">Reference proteome</keyword>
<dbReference type="Proteomes" id="UP001385389">
    <property type="component" value="Chromosome"/>
</dbReference>
<comment type="catalytic activity">
    <reaction evidence="1">
        <text>dTDP-4-dehydro-6-deoxy-alpha-D-glucose = dTDP-4-dehydro-beta-L-rhamnose</text>
        <dbReference type="Rhea" id="RHEA:16969"/>
        <dbReference type="ChEBI" id="CHEBI:57649"/>
        <dbReference type="ChEBI" id="CHEBI:62830"/>
        <dbReference type="EC" id="5.1.3.13"/>
    </reaction>
</comment>
<evidence type="ECO:0000313" key="9">
    <source>
        <dbReference type="Proteomes" id="UP001385389"/>
    </source>
</evidence>
<dbReference type="InterPro" id="IPR014710">
    <property type="entry name" value="RmlC-like_jellyroll"/>
</dbReference>
<dbReference type="InterPro" id="IPR000888">
    <property type="entry name" value="RmlC-like"/>
</dbReference>
<dbReference type="PANTHER" id="PTHR21047">
    <property type="entry name" value="DTDP-6-DEOXY-D-GLUCOSE-3,5 EPIMERASE"/>
    <property type="match status" value="1"/>
</dbReference>
<dbReference type="CDD" id="cd00438">
    <property type="entry name" value="cupin_RmlC"/>
    <property type="match status" value="1"/>
</dbReference>
<evidence type="ECO:0000313" key="8">
    <source>
        <dbReference type="EMBL" id="WWX21504.1"/>
    </source>
</evidence>
<dbReference type="SUPFAM" id="SSF51182">
    <property type="entry name" value="RmlC-like cupins"/>
    <property type="match status" value="1"/>
</dbReference>
<sequence>MKKHDTGLEGLYVLESEPVGDHRGIFARLFCAKELAGIGLDKPIRQINLSRTTARGALRGMHFQNPPFAEIKIVRCIRGACFDVAVDLRPKSPSYLKWHSEILTPDNFKAMYIPEGYAHGFQALEPDTELLYCHTEYYAPGAEGGVRYDDPALAIAWPLPVADLSARDGQFEYITT</sequence>
<accession>A0ABZ2IS36</accession>
<dbReference type="InterPro" id="IPR011051">
    <property type="entry name" value="RmlC_Cupin_sf"/>
</dbReference>
<gene>
    <name evidence="8" type="ORF">V8V93_13760</name>
</gene>
<name>A0ABZ2IS36_9BACT</name>
<evidence type="ECO:0000256" key="3">
    <source>
        <dbReference type="ARBA" id="ARBA00012098"/>
    </source>
</evidence>
<evidence type="ECO:0000256" key="1">
    <source>
        <dbReference type="ARBA" id="ARBA00001298"/>
    </source>
</evidence>
<evidence type="ECO:0000256" key="2">
    <source>
        <dbReference type="ARBA" id="ARBA00001997"/>
    </source>
</evidence>
<evidence type="ECO:0000256" key="4">
    <source>
        <dbReference type="ARBA" id="ARBA00019595"/>
    </source>
</evidence>
<evidence type="ECO:0000256" key="6">
    <source>
        <dbReference type="ARBA" id="ARBA00031424"/>
    </source>
</evidence>
<dbReference type="EMBL" id="CP146609">
    <property type="protein sequence ID" value="WWX21504.1"/>
    <property type="molecule type" value="Genomic_DNA"/>
</dbReference>
<comment type="function">
    <text evidence="2">Catalyzes the epimerization of the C3' and C5'positions of dTDP-6-deoxy-D-xylo-4-hexulose, forming dTDP-6-deoxy-L-lyxo-4-hexulose.</text>
</comment>
<evidence type="ECO:0000256" key="5">
    <source>
        <dbReference type="ARBA" id="ARBA00029758"/>
    </source>
</evidence>
<protein>
    <recommendedName>
        <fullName evidence="4">dTDP-4-dehydrorhamnose 3,5-epimerase</fullName>
        <ecNumber evidence="3">5.1.3.13</ecNumber>
    </recommendedName>
    <alternativeName>
        <fullName evidence="6">Thymidine diphospho-4-keto-rhamnose 3,5-epimerase</fullName>
    </alternativeName>
    <alternativeName>
        <fullName evidence="5">dTDP-4-keto-6-deoxyglucose 3,5-epimerase</fullName>
    </alternativeName>
    <alternativeName>
        <fullName evidence="7">dTDP-6-deoxy-D-xylo-4-hexulose 3,5-epimerase</fullName>
    </alternativeName>
</protein>
<dbReference type="PANTHER" id="PTHR21047:SF2">
    <property type="entry name" value="THYMIDINE DIPHOSPHO-4-KETO-RHAMNOSE 3,5-EPIMERASE"/>
    <property type="match status" value="1"/>
</dbReference>
<dbReference type="Gene3D" id="2.60.120.10">
    <property type="entry name" value="Jelly Rolls"/>
    <property type="match status" value="1"/>
</dbReference>
<organism evidence="8 9">
    <name type="scientific">Pseudodesulfovibrio methanolicus</name>
    <dbReference type="NCBI Taxonomy" id="3126690"/>
    <lineage>
        <taxon>Bacteria</taxon>
        <taxon>Pseudomonadati</taxon>
        <taxon>Thermodesulfobacteriota</taxon>
        <taxon>Desulfovibrionia</taxon>
        <taxon>Desulfovibrionales</taxon>
        <taxon>Desulfovibrionaceae</taxon>
    </lineage>
</organism>
<dbReference type="EC" id="5.1.3.13" evidence="3"/>
<proteinExistence type="predicted"/>
<evidence type="ECO:0000256" key="7">
    <source>
        <dbReference type="ARBA" id="ARBA00033311"/>
    </source>
</evidence>
<dbReference type="Pfam" id="PF00908">
    <property type="entry name" value="dTDP_sugar_isom"/>
    <property type="match status" value="1"/>
</dbReference>
<reference evidence="8 9" key="1">
    <citation type="submission" date="2024-03" db="EMBL/GenBank/DDBJ databases">
        <title>Phenotype and Genome Characterization of a Sulfate-Reducing Bacterium Pseudodesulfovibrio sp. strain 5S69, isolated from Petroleum Reservoir in Tatarstan (Russia).</title>
        <authorList>
            <person name="Bidzhieva S.K."/>
            <person name="Kadnikov V."/>
            <person name="Tourova T.P."/>
            <person name="Samigullina S.R."/>
            <person name="Sokolova D.S."/>
            <person name="Poltaraus A.B."/>
            <person name="Avtukh A.N."/>
            <person name="Tereshina V.M."/>
            <person name="Mardanov A.V."/>
            <person name="Nazina T.N."/>
        </authorList>
    </citation>
    <scope>NUCLEOTIDE SEQUENCE [LARGE SCALE GENOMIC DNA]</scope>
    <source>
        <strain evidence="8 9">5S69</strain>
    </source>
</reference>
<dbReference type="RefSeq" id="WP_338667160.1">
    <property type="nucleotide sequence ID" value="NZ_CP146609.1"/>
</dbReference>